<comment type="caution">
    <text evidence="2">The sequence shown here is derived from an EMBL/GenBank/DDBJ whole genome shotgun (WGS) entry which is preliminary data.</text>
</comment>
<evidence type="ECO:0000313" key="2">
    <source>
        <dbReference type="EMBL" id="PRC20451.1"/>
    </source>
</evidence>
<protein>
    <recommendedName>
        <fullName evidence="4">DUF1120 domain-containing protein</fullName>
    </recommendedName>
</protein>
<proteinExistence type="predicted"/>
<evidence type="ECO:0000313" key="3">
    <source>
        <dbReference type="Proteomes" id="UP000238045"/>
    </source>
</evidence>
<keyword evidence="1" id="KW-0732">Signal</keyword>
<reference evidence="2 3" key="1">
    <citation type="submission" date="2017-09" db="EMBL/GenBank/DDBJ databases">
        <title>Genomic, metabolic, and phenotypic characteristics of bacterial isolates from the natural microbiome of the model nematode Caenorhabditis elegans.</title>
        <authorList>
            <person name="Zimmermann J."/>
            <person name="Obeng N."/>
            <person name="Yang W."/>
            <person name="Obeng O."/>
            <person name="Kissoyan K."/>
            <person name="Pees B."/>
            <person name="Dirksen P."/>
            <person name="Hoppner M."/>
            <person name="Franke A."/>
            <person name="Rosenstiel P."/>
            <person name="Leippe M."/>
            <person name="Dierking K."/>
            <person name="Kaleta C."/>
            <person name="Schulenburg H."/>
        </authorList>
    </citation>
    <scope>NUCLEOTIDE SEQUENCE [LARGE SCALE GENOMIC DNA]</scope>
    <source>
        <strain evidence="2 3">MYb117</strain>
    </source>
</reference>
<sequence length="216" mass="23276">MKTFYAALFSLLWLSLSPHGRAASHVDMSVLGLITPTACTPLLSSGGLIDYGKISRQDLNIDKNTRLPVKHLQVSIDCTGHSLYALRMHDNREGSAMVNSEIYYGLGLDPSGNRIGLYSMTFDPTQTLIDIATQAYGTESTTAGVAWRTSNLNSINIGANSYLGFTDKQGSTAGPAAIRELISRVNIEAVINATQNLDLTTDVALDGFATLEVIYL</sequence>
<accession>A0A2S9EVP4</accession>
<keyword evidence="3" id="KW-1185">Reference proteome</keyword>
<dbReference type="AlphaFoldDB" id="A0A2S9EVP4"/>
<feature type="chain" id="PRO_5015736597" description="DUF1120 domain-containing protein" evidence="1">
    <location>
        <begin position="23"/>
        <end position="216"/>
    </location>
</feature>
<gene>
    <name evidence="2" type="ORF">CQZ99_07315</name>
</gene>
<feature type="signal peptide" evidence="1">
    <location>
        <begin position="1"/>
        <end position="22"/>
    </location>
</feature>
<dbReference type="InterPro" id="IPR010546">
    <property type="entry name" value="DUF1120"/>
</dbReference>
<dbReference type="Pfam" id="PF06551">
    <property type="entry name" value="DUF1120"/>
    <property type="match status" value="1"/>
</dbReference>
<name>A0A2S9EVP4_9PSED</name>
<evidence type="ECO:0008006" key="4">
    <source>
        <dbReference type="Google" id="ProtNLM"/>
    </source>
</evidence>
<dbReference type="Proteomes" id="UP000238045">
    <property type="component" value="Unassembled WGS sequence"/>
</dbReference>
<dbReference type="EMBL" id="PCQL01000006">
    <property type="protein sequence ID" value="PRC20451.1"/>
    <property type="molecule type" value="Genomic_DNA"/>
</dbReference>
<organism evidence="2 3">
    <name type="scientific">Pseudomonas poae</name>
    <dbReference type="NCBI Taxonomy" id="200451"/>
    <lineage>
        <taxon>Bacteria</taxon>
        <taxon>Pseudomonadati</taxon>
        <taxon>Pseudomonadota</taxon>
        <taxon>Gammaproteobacteria</taxon>
        <taxon>Pseudomonadales</taxon>
        <taxon>Pseudomonadaceae</taxon>
        <taxon>Pseudomonas</taxon>
    </lineage>
</organism>
<evidence type="ECO:0000256" key="1">
    <source>
        <dbReference type="SAM" id="SignalP"/>
    </source>
</evidence>
<dbReference type="RefSeq" id="WP_105696060.1">
    <property type="nucleotide sequence ID" value="NZ_CP159260.1"/>
</dbReference>